<dbReference type="GO" id="GO:0032259">
    <property type="term" value="P:methylation"/>
    <property type="evidence" value="ECO:0007669"/>
    <property type="project" value="UniProtKB-KW"/>
</dbReference>
<evidence type="ECO:0000256" key="2">
    <source>
        <dbReference type="ARBA" id="ARBA00022679"/>
    </source>
</evidence>
<organism evidence="5 6">
    <name type="scientific">Ligilactobacillus salivarius</name>
    <dbReference type="NCBI Taxonomy" id="1624"/>
    <lineage>
        <taxon>Bacteria</taxon>
        <taxon>Bacillati</taxon>
        <taxon>Bacillota</taxon>
        <taxon>Bacilli</taxon>
        <taxon>Lactobacillales</taxon>
        <taxon>Lactobacillaceae</taxon>
        <taxon>Ligilactobacillus</taxon>
    </lineage>
</organism>
<dbReference type="Gene3D" id="3.40.50.150">
    <property type="entry name" value="Vaccinia Virus protein VP39"/>
    <property type="match status" value="1"/>
</dbReference>
<gene>
    <name evidence="5" type="ORF">GKC33_13875</name>
</gene>
<dbReference type="GO" id="GO:0008170">
    <property type="term" value="F:N-methyltransferase activity"/>
    <property type="evidence" value="ECO:0007669"/>
    <property type="project" value="InterPro"/>
</dbReference>
<evidence type="ECO:0000259" key="4">
    <source>
        <dbReference type="Pfam" id="PF01555"/>
    </source>
</evidence>
<dbReference type="InterPro" id="IPR002941">
    <property type="entry name" value="DNA_methylase_N4/N6"/>
</dbReference>
<evidence type="ECO:0000256" key="3">
    <source>
        <dbReference type="ARBA" id="ARBA00022747"/>
    </source>
</evidence>
<dbReference type="InterPro" id="IPR029063">
    <property type="entry name" value="SAM-dependent_MTases_sf"/>
</dbReference>
<keyword evidence="2 5" id="KW-0808">Transferase</keyword>
<evidence type="ECO:0000313" key="6">
    <source>
        <dbReference type="Proteomes" id="UP000467635"/>
    </source>
</evidence>
<reference evidence="5 6" key="1">
    <citation type="submission" date="2019-11" db="EMBL/GenBank/DDBJ databases">
        <title>Draft Genome Sequence of Plant Growth-Promoting Rhizosphere-Associated Bacteria.</title>
        <authorList>
            <person name="Vasilyev I.Y."/>
            <person name="Radchenko V."/>
            <person name="Ilnitskaya E.V."/>
        </authorList>
    </citation>
    <scope>NUCLEOTIDE SEQUENCE [LARGE SCALE GENOMIC DNA]</scope>
    <source>
        <strain evidence="5 6">VRA_01-1sq_f</strain>
    </source>
</reference>
<feature type="domain" description="DNA methylase N-4/N-6" evidence="4">
    <location>
        <begin position="5"/>
        <end position="69"/>
    </location>
</feature>
<dbReference type="AlphaFoldDB" id="A0A7X2MHS3"/>
<keyword evidence="3" id="KW-0680">Restriction system</keyword>
<sequence>MGNSKKFDYPKPLEFLRLLFTISAEKDSIILDFFAGSGTTGHAVAQLNKEDGGNRKYILCTNNENNICEEITYKRLTNIQSELPHNLKYFKTDFVDKSKFPDF</sequence>
<name>A0A7X2MHS3_9LACO</name>
<feature type="non-terminal residue" evidence="5">
    <location>
        <position position="103"/>
    </location>
</feature>
<dbReference type="Proteomes" id="UP000467635">
    <property type="component" value="Unassembled WGS sequence"/>
</dbReference>
<evidence type="ECO:0000313" key="5">
    <source>
        <dbReference type="EMBL" id="MSE09703.1"/>
    </source>
</evidence>
<keyword evidence="1 5" id="KW-0489">Methyltransferase</keyword>
<dbReference type="EMBL" id="WKKX01001141">
    <property type="protein sequence ID" value="MSE09703.1"/>
    <property type="molecule type" value="Genomic_DNA"/>
</dbReference>
<evidence type="ECO:0000256" key="1">
    <source>
        <dbReference type="ARBA" id="ARBA00022603"/>
    </source>
</evidence>
<proteinExistence type="predicted"/>
<dbReference type="GO" id="GO:0003677">
    <property type="term" value="F:DNA binding"/>
    <property type="evidence" value="ECO:0007669"/>
    <property type="project" value="InterPro"/>
</dbReference>
<accession>A0A7X2MHS3</accession>
<dbReference type="SUPFAM" id="SSF53335">
    <property type="entry name" value="S-adenosyl-L-methionine-dependent methyltransferases"/>
    <property type="match status" value="1"/>
</dbReference>
<comment type="caution">
    <text evidence="5">The sequence shown here is derived from an EMBL/GenBank/DDBJ whole genome shotgun (WGS) entry which is preliminary data.</text>
</comment>
<dbReference type="Pfam" id="PF01555">
    <property type="entry name" value="N6_N4_Mtase"/>
    <property type="match status" value="1"/>
</dbReference>
<protein>
    <submittedName>
        <fullName evidence="5">Site-specific DNA-methyltransferase</fullName>
    </submittedName>
</protein>
<dbReference type="GO" id="GO:0009307">
    <property type="term" value="P:DNA restriction-modification system"/>
    <property type="evidence" value="ECO:0007669"/>
    <property type="project" value="UniProtKB-KW"/>
</dbReference>